<dbReference type="Proteomes" id="UP000219439">
    <property type="component" value="Unassembled WGS sequence"/>
</dbReference>
<dbReference type="InterPro" id="IPR051200">
    <property type="entry name" value="Host-pathogen_enzymatic-act"/>
</dbReference>
<evidence type="ECO:0000313" key="12">
    <source>
        <dbReference type="Proteomes" id="UP000219439"/>
    </source>
</evidence>
<dbReference type="InterPro" id="IPR009056">
    <property type="entry name" value="Cyt_c-like_dom"/>
</dbReference>
<dbReference type="Gene3D" id="1.10.760.10">
    <property type="entry name" value="Cytochrome c-like domain"/>
    <property type="match status" value="1"/>
</dbReference>
<keyword evidence="3 8" id="KW-0349">Heme</keyword>
<dbReference type="InterPro" id="IPR036909">
    <property type="entry name" value="Cyt_c-like_dom_sf"/>
</dbReference>
<keyword evidence="7 8" id="KW-0408">Iron</keyword>
<dbReference type="InterPro" id="IPR008168">
    <property type="entry name" value="Cyt_C_IC"/>
</dbReference>
<feature type="chain" id="PRO_5013193787" evidence="9">
    <location>
        <begin position="23"/>
        <end position="504"/>
    </location>
</feature>
<keyword evidence="6" id="KW-0249">Electron transport</keyword>
<dbReference type="RefSeq" id="WP_210200741.1">
    <property type="nucleotide sequence ID" value="NZ_OBEL01000001.1"/>
</dbReference>
<evidence type="ECO:0000256" key="1">
    <source>
        <dbReference type="ARBA" id="ARBA00001926"/>
    </source>
</evidence>
<dbReference type="PANTHER" id="PTHR47197:SF3">
    <property type="entry name" value="DIHYDRO-HEME D1 DEHYDROGENASE"/>
    <property type="match status" value="1"/>
</dbReference>
<dbReference type="Gene3D" id="2.140.10.20">
    <property type="entry name" value="C-terminal (heme d1) domain of cytochrome cd1-nitrite reductase"/>
    <property type="match status" value="1"/>
</dbReference>
<evidence type="ECO:0000256" key="3">
    <source>
        <dbReference type="ARBA" id="ARBA00022617"/>
    </source>
</evidence>
<dbReference type="GO" id="GO:0020037">
    <property type="term" value="F:heme binding"/>
    <property type="evidence" value="ECO:0007669"/>
    <property type="project" value="InterPro"/>
</dbReference>
<keyword evidence="5 8" id="KW-0479">Metal-binding</keyword>
<keyword evidence="12" id="KW-1185">Reference proteome</keyword>
<keyword evidence="4" id="KW-0679">Respiratory chain</keyword>
<gene>
    <name evidence="11" type="ORF">SAMN06265368_0714</name>
</gene>
<dbReference type="Pfam" id="PF02239">
    <property type="entry name" value="Cytochrom_D1"/>
    <property type="match status" value="1"/>
</dbReference>
<evidence type="ECO:0000256" key="6">
    <source>
        <dbReference type="ARBA" id="ARBA00022982"/>
    </source>
</evidence>
<dbReference type="SUPFAM" id="SSF51004">
    <property type="entry name" value="C-terminal (heme d1) domain of cytochrome cd1-nitrite reductase"/>
    <property type="match status" value="1"/>
</dbReference>
<evidence type="ECO:0000259" key="10">
    <source>
        <dbReference type="PROSITE" id="PS51007"/>
    </source>
</evidence>
<keyword evidence="2" id="KW-0813">Transport</keyword>
<dbReference type="InterPro" id="IPR003143">
    <property type="entry name" value="Cyt_cd1_C_sf"/>
</dbReference>
<evidence type="ECO:0000313" key="11">
    <source>
        <dbReference type="EMBL" id="SNZ07198.1"/>
    </source>
</evidence>
<evidence type="ECO:0000256" key="9">
    <source>
        <dbReference type="SAM" id="SignalP"/>
    </source>
</evidence>
<feature type="domain" description="Cytochrome c" evidence="10">
    <location>
        <begin position="25"/>
        <end position="103"/>
    </location>
</feature>
<sequence length="504" mass="56176">MAKYSILSVAIGSALMASVASPSLSEVIDAAKLYADNCAECHQAERLGGTGPALIPQTLKRKKAKHLSKIISAGLEQTQMPAFGEDLSEAQIAALADYIKQPLGYVPKWDEADIMATREFNEDYKPANKPVFTGDPMNIFIVVETGDHHASVLDGDTFTRLDRFETPYALHGGPKYTPDGHYVFFMSRDGWVMKYDVWSLQVVAKIRVGINSRNIAMSADGQHLAVASYLPHNLVVLSTKDLSVEKIFDARAENGNSSRVSAVYQDPFHGRFIVAFKDIAEVWDIASQRAKDGSRELFDLRRISVPEPLDDFFFDQSYNQLMGSARDGKTGMAIDMKDGSVLGKIPLPGFPHLGSGISWKWNKKTVMATPHLREAKVSVVDMDNWSIVKTIETEGPGFFMRSHENSPYAWSGVFFGPNKDKMHIIDKKTLEIVKTIQPIPGKTAAHIEFDRDGKHAIMSIWEKDGMIIIYDAKTFKEVKRMKMSKPSGKYNVWNKITFSEGTSH</sequence>
<reference evidence="11 12" key="1">
    <citation type="submission" date="2017-09" db="EMBL/GenBank/DDBJ databases">
        <authorList>
            <person name="Ehlers B."/>
            <person name="Leendertz F.H."/>
        </authorList>
    </citation>
    <scope>NUCLEOTIDE SEQUENCE [LARGE SCALE GENOMIC DNA]</scope>
    <source>
        <strain evidence="11 12">DSM 18289</strain>
    </source>
</reference>
<protein>
    <submittedName>
        <fullName evidence="11">Cytochrome C oxidase, cbb3-type, subunit III</fullName>
    </submittedName>
</protein>
<dbReference type="CDD" id="cd20777">
    <property type="entry name" value="8prop_heme-binding_NirN"/>
    <property type="match status" value="1"/>
</dbReference>
<dbReference type="EMBL" id="OBEL01000001">
    <property type="protein sequence ID" value="SNZ07198.1"/>
    <property type="molecule type" value="Genomic_DNA"/>
</dbReference>
<evidence type="ECO:0000256" key="8">
    <source>
        <dbReference type="PROSITE-ProRule" id="PRU00433"/>
    </source>
</evidence>
<dbReference type="GO" id="GO:0005506">
    <property type="term" value="F:iron ion binding"/>
    <property type="evidence" value="ECO:0007669"/>
    <property type="project" value="InterPro"/>
</dbReference>
<evidence type="ECO:0000256" key="7">
    <source>
        <dbReference type="ARBA" id="ARBA00023004"/>
    </source>
</evidence>
<accession>A0A285ND28</accession>
<organism evidence="11 12">
    <name type="scientific">Cohaesibacter gelatinilyticus</name>
    <dbReference type="NCBI Taxonomy" id="372072"/>
    <lineage>
        <taxon>Bacteria</taxon>
        <taxon>Pseudomonadati</taxon>
        <taxon>Pseudomonadota</taxon>
        <taxon>Alphaproteobacteria</taxon>
        <taxon>Hyphomicrobiales</taxon>
        <taxon>Cohaesibacteraceae</taxon>
    </lineage>
</organism>
<keyword evidence="9" id="KW-0732">Signal</keyword>
<evidence type="ECO:0000256" key="2">
    <source>
        <dbReference type="ARBA" id="ARBA00022448"/>
    </source>
</evidence>
<dbReference type="Pfam" id="PF13442">
    <property type="entry name" value="Cytochrome_CBB3"/>
    <property type="match status" value="1"/>
</dbReference>
<dbReference type="SUPFAM" id="SSF46626">
    <property type="entry name" value="Cytochrome c"/>
    <property type="match status" value="1"/>
</dbReference>
<dbReference type="PRINTS" id="PR00605">
    <property type="entry name" value="CYTCHROMECIC"/>
</dbReference>
<dbReference type="AlphaFoldDB" id="A0A285ND28"/>
<dbReference type="InterPro" id="IPR011048">
    <property type="entry name" value="Haem_d1_sf"/>
</dbReference>
<name>A0A285ND28_9HYPH</name>
<evidence type="ECO:0000256" key="4">
    <source>
        <dbReference type="ARBA" id="ARBA00022660"/>
    </source>
</evidence>
<dbReference type="GO" id="GO:0009055">
    <property type="term" value="F:electron transfer activity"/>
    <property type="evidence" value="ECO:0007669"/>
    <property type="project" value="InterPro"/>
</dbReference>
<dbReference type="PROSITE" id="PS51007">
    <property type="entry name" value="CYTC"/>
    <property type="match status" value="1"/>
</dbReference>
<feature type="signal peptide" evidence="9">
    <location>
        <begin position="1"/>
        <end position="22"/>
    </location>
</feature>
<proteinExistence type="predicted"/>
<evidence type="ECO:0000256" key="5">
    <source>
        <dbReference type="ARBA" id="ARBA00022723"/>
    </source>
</evidence>
<dbReference type="PANTHER" id="PTHR47197">
    <property type="entry name" value="PROTEIN NIRF"/>
    <property type="match status" value="1"/>
</dbReference>
<comment type="cofactor">
    <cofactor evidence="1">
        <name>heme c</name>
        <dbReference type="ChEBI" id="CHEBI:61717"/>
    </cofactor>
</comment>